<evidence type="ECO:0000313" key="2">
    <source>
        <dbReference type="WBParaSite" id="JU765_v2.g6143.t1"/>
    </source>
</evidence>
<reference evidence="2" key="1">
    <citation type="submission" date="2022-11" db="UniProtKB">
        <authorList>
            <consortium name="WormBaseParasite"/>
        </authorList>
    </citation>
    <scope>IDENTIFICATION</scope>
</reference>
<protein>
    <submittedName>
        <fullName evidence="2">Uncharacterized protein</fullName>
    </submittedName>
</protein>
<evidence type="ECO:0000313" key="1">
    <source>
        <dbReference type="Proteomes" id="UP000887576"/>
    </source>
</evidence>
<sequence length="75" mass="8608">MAQLFGFGIGVLIISTVWALSVLLCLIFSRRRGLQNGFPYIVLAIYCKNYAIKIIFYTNILRIVEVFTRNYSKSP</sequence>
<dbReference type="Proteomes" id="UP000887576">
    <property type="component" value="Unplaced"/>
</dbReference>
<accession>A0AC34RE56</accession>
<organism evidence="1 2">
    <name type="scientific">Panagrolaimus sp. JU765</name>
    <dbReference type="NCBI Taxonomy" id="591449"/>
    <lineage>
        <taxon>Eukaryota</taxon>
        <taxon>Metazoa</taxon>
        <taxon>Ecdysozoa</taxon>
        <taxon>Nematoda</taxon>
        <taxon>Chromadorea</taxon>
        <taxon>Rhabditida</taxon>
        <taxon>Tylenchina</taxon>
        <taxon>Panagrolaimomorpha</taxon>
        <taxon>Panagrolaimoidea</taxon>
        <taxon>Panagrolaimidae</taxon>
        <taxon>Panagrolaimus</taxon>
    </lineage>
</organism>
<dbReference type="WBParaSite" id="JU765_v2.g6143.t1">
    <property type="protein sequence ID" value="JU765_v2.g6143.t1"/>
    <property type="gene ID" value="JU765_v2.g6143"/>
</dbReference>
<name>A0AC34RE56_9BILA</name>
<proteinExistence type="predicted"/>